<dbReference type="InterPro" id="IPR039426">
    <property type="entry name" value="TonB-dep_rcpt-like"/>
</dbReference>
<dbReference type="EMBL" id="JAHVHU010000011">
    <property type="protein sequence ID" value="MBY5958956.1"/>
    <property type="molecule type" value="Genomic_DNA"/>
</dbReference>
<dbReference type="SUPFAM" id="SSF56935">
    <property type="entry name" value="Porins"/>
    <property type="match status" value="1"/>
</dbReference>
<keyword evidence="1" id="KW-1134">Transmembrane beta strand</keyword>
<comment type="subcellular location">
    <subcellularLocation>
        <location evidence="1">Cell outer membrane</location>
        <topology evidence="1">Multi-pass membrane protein</topology>
    </subcellularLocation>
</comment>
<keyword evidence="1" id="KW-0998">Cell outer membrane</keyword>
<gene>
    <name evidence="4" type="ORF">KUV50_12465</name>
</gene>
<sequence length="1060" mass="115440">MKNTCFFLRIFCGTLFLAGSLSALHAQNSWTITGQVYDSLSQEPLIGVNILNRNTGQGTTTNLEGEFSIDGNPEDVLVFSYIGYATAEIPLTSENVLNVAMSADAQTLDEVVVVGYGTKKKRDLTGSVSVVDADALRKAPPSRSAEQALQGVASGVTVITSGSPGSSSKILVRGVTNFGNTQPLVIVDGIEQNLNHISPKDIESIQVLKDAGASSIYGVRGANGVILVTTKKGKTGAPVVSYDASYGIQYPFGENPFNLLMSEDYMTVYNKAFPGNAKFPGGKMPDYMYRGPGGAGVAMQGDPAVDPSLYFWESPNTGGNYIIQKLNKEGTDWYSELFKKAPNMEHNLSASGGTDHSKYLFSLGYIDQKGTMVENQLQNYSARINTEFKIGDNIRIGENLNVFHRDFQSAAPRIINGVINMEPIIPLHDIQGNWGGTFGGPELGSGDNVVAAQNRKNNDIDKSWFIVGNVFGEVELLDDFTLRSSLGYNISNSYEQSFYHTPVEGLQTNTNDNRLGVSSGFGSTMTFTNTINYKRDFGVHHIDALIGSEAIKYSGRGQNAYRTKFFSNDFNFLILGNGAGAVSNGSYISSNSLFSLFSRLDYTFDNKYLLSGTLRRDGSSRFGPNKRYGVFPSVSIGWRISQETFLQSMNWLDDLKIRASTGVLGSQNNVSAVNAFSLFGSGMTTTDYDIKGTGNSIEQGFAVNRIGNRVTGWEENVVTNAGIDLVAFSGRIDFSIDYYKKSINGLLFTEPLPAVIIGGANAPAVNIGDIQNTGIDLNAQYRSKAEAEFNYSFGVNFTSYNNKVVSIPGPGYFYAGNMGTISQTVGNAVRNEEGHPISSFYGYKVIGLFNSDEEVEKAPVQDGAAPGRFRYADIDGDGEITGNDRTHLGSPNPDFTYGVSLNMEYKNFDFSTFLYGSQGNELFNTVKAYTHFLAFYPPSNKSNDLLNAWTPENTDTNIPKIETTKSFSTTDAPSSFFVEDGSFLKIKSLMLGYTIKNSLIQNLSISNLRVYVQIADLFTFTKYTGLDPELGGATQNFGIESDSGNYPNYRSLNFGLSLSF</sequence>
<evidence type="ECO:0000313" key="4">
    <source>
        <dbReference type="EMBL" id="MBY5958956.1"/>
    </source>
</evidence>
<feature type="signal peptide" evidence="2">
    <location>
        <begin position="1"/>
        <end position="25"/>
    </location>
</feature>
<dbReference type="NCBIfam" id="TIGR04056">
    <property type="entry name" value="OMP_RagA_SusC"/>
    <property type="match status" value="1"/>
</dbReference>
<dbReference type="InterPro" id="IPR023997">
    <property type="entry name" value="TonB-dep_OMP_SusC/RagA_CS"/>
</dbReference>
<dbReference type="InterPro" id="IPR023996">
    <property type="entry name" value="TonB-dep_OMP_SusC/RagA"/>
</dbReference>
<comment type="caution">
    <text evidence="4">The sequence shown here is derived from an EMBL/GenBank/DDBJ whole genome shotgun (WGS) entry which is preliminary data.</text>
</comment>
<evidence type="ECO:0000256" key="1">
    <source>
        <dbReference type="PROSITE-ProRule" id="PRU01360"/>
    </source>
</evidence>
<dbReference type="Pfam" id="PF13715">
    <property type="entry name" value="CarbopepD_reg_2"/>
    <property type="match status" value="1"/>
</dbReference>
<organism evidence="4 5">
    <name type="scientific">Membranihabitans marinus</name>
    <dbReference type="NCBI Taxonomy" id="1227546"/>
    <lineage>
        <taxon>Bacteria</taxon>
        <taxon>Pseudomonadati</taxon>
        <taxon>Bacteroidota</taxon>
        <taxon>Saprospiria</taxon>
        <taxon>Saprospirales</taxon>
        <taxon>Saprospiraceae</taxon>
        <taxon>Membranihabitans</taxon>
    </lineage>
</organism>
<keyword evidence="1" id="KW-0813">Transport</keyword>
<comment type="similarity">
    <text evidence="1">Belongs to the TonB-dependent receptor family.</text>
</comment>
<reference evidence="4" key="1">
    <citation type="submission" date="2021-06" db="EMBL/GenBank/DDBJ databases">
        <title>44 bacteria genomes isolated from Dapeng, Shenzhen.</title>
        <authorList>
            <person name="Zheng W."/>
            <person name="Yu S."/>
            <person name="Huang Y."/>
        </authorList>
    </citation>
    <scope>NUCLEOTIDE SEQUENCE</scope>
    <source>
        <strain evidence="4">DP5N28-2</strain>
    </source>
</reference>
<evidence type="ECO:0000259" key="3">
    <source>
        <dbReference type="Pfam" id="PF07715"/>
    </source>
</evidence>
<evidence type="ECO:0000313" key="5">
    <source>
        <dbReference type="Proteomes" id="UP000753961"/>
    </source>
</evidence>
<keyword evidence="1" id="KW-0812">Transmembrane</keyword>
<dbReference type="AlphaFoldDB" id="A0A953HVI6"/>
<proteinExistence type="inferred from homology"/>
<dbReference type="InterPro" id="IPR008969">
    <property type="entry name" value="CarboxyPept-like_regulatory"/>
</dbReference>
<dbReference type="PROSITE" id="PS52016">
    <property type="entry name" value="TONB_DEPENDENT_REC_3"/>
    <property type="match status" value="1"/>
</dbReference>
<evidence type="ECO:0000256" key="2">
    <source>
        <dbReference type="SAM" id="SignalP"/>
    </source>
</evidence>
<keyword evidence="2" id="KW-0732">Signal</keyword>
<dbReference type="GO" id="GO:0009279">
    <property type="term" value="C:cell outer membrane"/>
    <property type="evidence" value="ECO:0007669"/>
    <property type="project" value="UniProtKB-SubCell"/>
</dbReference>
<accession>A0A953HVI6</accession>
<dbReference type="Proteomes" id="UP000753961">
    <property type="component" value="Unassembled WGS sequence"/>
</dbReference>
<dbReference type="InterPro" id="IPR037066">
    <property type="entry name" value="Plug_dom_sf"/>
</dbReference>
<keyword evidence="1" id="KW-0472">Membrane</keyword>
<dbReference type="Pfam" id="PF07715">
    <property type="entry name" value="Plug"/>
    <property type="match status" value="1"/>
</dbReference>
<feature type="chain" id="PRO_5036853891" evidence="2">
    <location>
        <begin position="26"/>
        <end position="1060"/>
    </location>
</feature>
<keyword evidence="4" id="KW-0675">Receptor</keyword>
<dbReference type="SUPFAM" id="SSF49464">
    <property type="entry name" value="Carboxypeptidase regulatory domain-like"/>
    <property type="match status" value="1"/>
</dbReference>
<dbReference type="NCBIfam" id="TIGR04057">
    <property type="entry name" value="SusC_RagA_signa"/>
    <property type="match status" value="1"/>
</dbReference>
<keyword evidence="5" id="KW-1185">Reference proteome</keyword>
<protein>
    <submittedName>
        <fullName evidence="4">TonB-dependent receptor</fullName>
    </submittedName>
</protein>
<dbReference type="Gene3D" id="2.170.130.10">
    <property type="entry name" value="TonB-dependent receptor, plug domain"/>
    <property type="match status" value="1"/>
</dbReference>
<name>A0A953HVI6_9BACT</name>
<dbReference type="FunFam" id="2.170.130.10:FF:000003">
    <property type="entry name" value="SusC/RagA family TonB-linked outer membrane protein"/>
    <property type="match status" value="1"/>
</dbReference>
<dbReference type="InterPro" id="IPR012910">
    <property type="entry name" value="Plug_dom"/>
</dbReference>
<dbReference type="RefSeq" id="WP_222580494.1">
    <property type="nucleotide sequence ID" value="NZ_JAHVHU010000011.1"/>
</dbReference>
<feature type="domain" description="TonB-dependent receptor plug" evidence="3">
    <location>
        <begin position="120"/>
        <end position="225"/>
    </location>
</feature>